<dbReference type="GO" id="GO:0012505">
    <property type="term" value="C:endomembrane system"/>
    <property type="evidence" value="ECO:0007669"/>
    <property type="project" value="UniProtKB-SubCell"/>
</dbReference>
<evidence type="ECO:0000256" key="3">
    <source>
        <dbReference type="SAM" id="MobiDB-lite"/>
    </source>
</evidence>
<comment type="caution">
    <text evidence="4">The sequence shown here is derived from an EMBL/GenBank/DDBJ whole genome shotgun (WGS) entry which is preliminary data.</text>
</comment>
<reference evidence="4 5" key="1">
    <citation type="journal article" date="2014" name="Agronomy (Basel)">
        <title>A Draft Genome Sequence for Ensete ventricosum, the Drought-Tolerant Tree Against Hunger.</title>
        <authorList>
            <person name="Harrison J."/>
            <person name="Moore K.A."/>
            <person name="Paszkiewicz K."/>
            <person name="Jones T."/>
            <person name="Grant M."/>
            <person name="Ambacheew D."/>
            <person name="Muzemil S."/>
            <person name="Studholme D.J."/>
        </authorList>
    </citation>
    <scope>NUCLEOTIDE SEQUENCE [LARGE SCALE GENOMIC DNA]</scope>
</reference>
<dbReference type="Proteomes" id="UP000287651">
    <property type="component" value="Unassembled WGS sequence"/>
</dbReference>
<evidence type="ECO:0008006" key="6">
    <source>
        <dbReference type="Google" id="ProtNLM"/>
    </source>
</evidence>
<proteinExistence type="predicted"/>
<sequence length="249" mass="28609">MSRARVPRPPRGAQREVPSVYDNWERLVRSTLQREQLRSSGQGPGGRPAEGIAGAVPPSLVSTNIDHILQAANEIEDEDPNVARILCEQAYTMAQNLDPSSAGRGVLQFKTGLMSVIKQKLAKKDGTAIDRGHDIDLLWEFYVRFKRRHRVDDIQKEHERWRESGTFSTEYDFCYPLTSKRLSNFFQTNMHVLQVLAYFKNCSDTTLYISFIPMVINLVVCFLEIPFPDFHFTCSSSLIYSFYMYLQNI</sequence>
<organism evidence="4 5">
    <name type="scientific">Ensete ventricosum</name>
    <name type="common">Abyssinian banana</name>
    <name type="synonym">Musa ensete</name>
    <dbReference type="NCBI Taxonomy" id="4639"/>
    <lineage>
        <taxon>Eukaryota</taxon>
        <taxon>Viridiplantae</taxon>
        <taxon>Streptophyta</taxon>
        <taxon>Embryophyta</taxon>
        <taxon>Tracheophyta</taxon>
        <taxon>Spermatophyta</taxon>
        <taxon>Magnoliopsida</taxon>
        <taxon>Liliopsida</taxon>
        <taxon>Zingiberales</taxon>
        <taxon>Musaceae</taxon>
        <taxon>Ensete</taxon>
    </lineage>
</organism>
<comment type="subcellular location">
    <subcellularLocation>
        <location evidence="1">Endomembrane system</location>
    </subcellularLocation>
</comment>
<evidence type="ECO:0000256" key="2">
    <source>
        <dbReference type="ARBA" id="ARBA00023136"/>
    </source>
</evidence>
<protein>
    <recommendedName>
        <fullName evidence="6">Vta1/callose synthase N-terminal domain-containing protein</fullName>
    </recommendedName>
</protein>
<dbReference type="InterPro" id="IPR023175">
    <property type="entry name" value="Vta1/CALS_N_sf"/>
</dbReference>
<evidence type="ECO:0000313" key="4">
    <source>
        <dbReference type="EMBL" id="RRT69402.1"/>
    </source>
</evidence>
<dbReference type="AlphaFoldDB" id="A0A426ZZL9"/>
<keyword evidence="2" id="KW-0472">Membrane</keyword>
<name>A0A426ZZL9_ENSVE</name>
<feature type="region of interest" description="Disordered" evidence="3">
    <location>
        <begin position="1"/>
        <end position="20"/>
    </location>
</feature>
<feature type="region of interest" description="Disordered" evidence="3">
    <location>
        <begin position="34"/>
        <end position="56"/>
    </location>
</feature>
<accession>A0A426ZZL9</accession>
<evidence type="ECO:0000313" key="5">
    <source>
        <dbReference type="Proteomes" id="UP000287651"/>
    </source>
</evidence>
<gene>
    <name evidence="4" type="ORF">B296_00035360</name>
</gene>
<dbReference type="Gene3D" id="1.25.40.270">
    <property type="entry name" value="Vacuolar protein sorting-associated protein vta1"/>
    <property type="match status" value="1"/>
</dbReference>
<dbReference type="EMBL" id="AMZH03004354">
    <property type="protein sequence ID" value="RRT69402.1"/>
    <property type="molecule type" value="Genomic_DNA"/>
</dbReference>
<evidence type="ECO:0000256" key="1">
    <source>
        <dbReference type="ARBA" id="ARBA00004308"/>
    </source>
</evidence>